<dbReference type="RefSeq" id="XP_017775076.1">
    <property type="nucleotide sequence ID" value="XM_017919587.1"/>
</dbReference>
<keyword evidence="8" id="KW-1185">Reference proteome</keyword>
<organism evidence="8 9">
    <name type="scientific">Nicrophorus vespilloides</name>
    <name type="common">Boreal carrion beetle</name>
    <dbReference type="NCBI Taxonomy" id="110193"/>
    <lineage>
        <taxon>Eukaryota</taxon>
        <taxon>Metazoa</taxon>
        <taxon>Ecdysozoa</taxon>
        <taxon>Arthropoda</taxon>
        <taxon>Hexapoda</taxon>
        <taxon>Insecta</taxon>
        <taxon>Pterygota</taxon>
        <taxon>Neoptera</taxon>
        <taxon>Endopterygota</taxon>
        <taxon>Coleoptera</taxon>
        <taxon>Polyphaga</taxon>
        <taxon>Staphyliniformia</taxon>
        <taxon>Silphidae</taxon>
        <taxon>Nicrophorinae</taxon>
        <taxon>Nicrophorus</taxon>
    </lineage>
</organism>
<evidence type="ECO:0000256" key="7">
    <source>
        <dbReference type="SAM" id="SignalP"/>
    </source>
</evidence>
<evidence type="ECO:0000256" key="3">
    <source>
        <dbReference type="ARBA" id="ARBA00023157"/>
    </source>
</evidence>
<dbReference type="Gene3D" id="1.10.1370.30">
    <property type="match status" value="2"/>
</dbReference>
<keyword evidence="6" id="KW-0645">Protease</keyword>
<dbReference type="PANTHER" id="PTHR10514:SF44">
    <property type="entry name" value="ANGIOTENSIN-CONVERTING ENZYME-RELATED"/>
    <property type="match status" value="1"/>
</dbReference>
<feature type="disulfide bond" evidence="5">
    <location>
        <begin position="139"/>
        <end position="147"/>
    </location>
</feature>
<evidence type="ECO:0000313" key="12">
    <source>
        <dbReference type="RefSeq" id="XP_017775078.1"/>
    </source>
</evidence>
<evidence type="ECO:0000256" key="5">
    <source>
        <dbReference type="PROSITE-ProRule" id="PRU01355"/>
    </source>
</evidence>
<gene>
    <name evidence="9 10 11 12 13" type="primary">LOC108561585</name>
</gene>
<dbReference type="CDD" id="cd06461">
    <property type="entry name" value="M2_ACE"/>
    <property type="match status" value="1"/>
</dbReference>
<dbReference type="RefSeq" id="XP_017775078.1">
    <property type="nucleotide sequence ID" value="XM_017919589.1"/>
</dbReference>
<keyword evidence="4 6" id="KW-0325">Glycoprotein</keyword>
<dbReference type="RefSeq" id="XP_017775075.1">
    <property type="nucleotide sequence ID" value="XM_017919586.1"/>
</dbReference>
<evidence type="ECO:0000313" key="11">
    <source>
        <dbReference type="RefSeq" id="XP_017775077.1"/>
    </source>
</evidence>
<dbReference type="SUPFAM" id="SSF55486">
    <property type="entry name" value="Metalloproteases ('zincins'), catalytic domain"/>
    <property type="match status" value="1"/>
</dbReference>
<protein>
    <recommendedName>
        <fullName evidence="6">Angiotensin-converting enzyme</fullName>
        <ecNumber evidence="6">3.4.-.-</ecNumber>
    </recommendedName>
</protein>
<dbReference type="PANTHER" id="PTHR10514">
    <property type="entry name" value="ANGIOTENSIN-CONVERTING ENZYME"/>
    <property type="match status" value="1"/>
</dbReference>
<evidence type="ECO:0000256" key="1">
    <source>
        <dbReference type="ARBA" id="ARBA00008139"/>
    </source>
</evidence>
<evidence type="ECO:0000313" key="9">
    <source>
        <dbReference type="RefSeq" id="XP_017775075.1"/>
    </source>
</evidence>
<keyword evidence="6" id="KW-0378">Hydrolase</keyword>
<comment type="cofactor">
    <cofactor evidence="6">
        <name>Zn(2+)</name>
        <dbReference type="ChEBI" id="CHEBI:29105"/>
    </cofactor>
    <text evidence="6">Binds 1 zinc ion per subunit.</text>
</comment>
<dbReference type="Proteomes" id="UP000695000">
    <property type="component" value="Unplaced"/>
</dbReference>
<feature type="signal peptide" evidence="7">
    <location>
        <begin position="1"/>
        <end position="19"/>
    </location>
</feature>
<dbReference type="GeneID" id="108561585"/>
<sequence length="628" mass="73560">MWIWKCVSVCCLLWTVALCADPELEEEELRARTFLQHINGVRLEEYQRLANAEWNYQTNLTEPNKKHLLDTETVIAESLKKQWDEVIKFKWQGFRDNDIKRQFKMLSILGPAILSEEKFQRNSKLVSEMQELYSTAKVCDYKDSKKCDLALNPDLESIIRTSKDPEELKHIWVEWRKAVGQNVRQMYKEHIELDNESARLNNFTDTSEYWLSDYDTADIKDQIEMLWKQMKPLYLQIHAYVRHQMRKTYGDLVPEKGPIPAHLTGNMWAQSWEHFFDQSKPYPNKKSLSITEEMIKQNYDYLKIFKTAEEFFVSLNLTAMPPQFWEESMLQKPTDREVVCHASAMDFFDGKNFRIKQCTQVKEEDLFVAHHEMGHIEYFLQYAHQPAIYRGGANEGFHEAIGDVIALSVRTSKHLKKIGLASGEDDPESDLNNLYFNGLSKITFLPFAYVMDLWRWGVFSNDIPSQDYNCKWWKLVEDYQGIEPPLDRSEDDFDPASKYHIVANVPYIRYFVSYVIQFQFHRALCIKAGEYVPNDPSKPLHECDIYQSTEAGNVLGKMLQMGASRPWQDAMEVVTGQRNMDASGILDYFKPLQDWLEAENKKNGVFIGWEPSKRVCSSSRNDNKPSEE</sequence>
<feature type="chain" id="PRO_5045022715" description="Angiotensin-converting enzyme" evidence="7">
    <location>
        <begin position="20"/>
        <end position="628"/>
    </location>
</feature>
<dbReference type="PRINTS" id="PR00791">
    <property type="entry name" value="PEPDIPTASEA"/>
</dbReference>
<dbReference type="RefSeq" id="XP_017775077.1">
    <property type="nucleotide sequence ID" value="XM_017919588.1"/>
</dbReference>
<dbReference type="EC" id="3.4.-.-" evidence="6"/>
<keyword evidence="3 5" id="KW-1015">Disulfide bond</keyword>
<accession>A0ABM1MKH5</accession>
<keyword evidence="6" id="KW-0479">Metal-binding</keyword>
<keyword evidence="6" id="KW-0482">Metalloprotease</keyword>
<evidence type="ECO:0000256" key="4">
    <source>
        <dbReference type="ARBA" id="ARBA00023180"/>
    </source>
</evidence>
<feature type="disulfide bond" evidence="5">
    <location>
        <begin position="340"/>
        <end position="358"/>
    </location>
</feature>
<dbReference type="PROSITE" id="PS52011">
    <property type="entry name" value="PEPTIDASE_M2"/>
    <property type="match status" value="1"/>
</dbReference>
<keyword evidence="6" id="KW-0121">Carboxypeptidase</keyword>
<evidence type="ECO:0000256" key="2">
    <source>
        <dbReference type="ARBA" id="ARBA00022729"/>
    </source>
</evidence>
<feature type="disulfide bond" evidence="5">
    <location>
        <begin position="525"/>
        <end position="543"/>
    </location>
</feature>
<keyword evidence="6" id="KW-0862">Zinc</keyword>
<name>A0ABM1MKH5_NICVS</name>
<dbReference type="RefSeq" id="XP_017775079.1">
    <property type="nucleotide sequence ID" value="XM_017919590.1"/>
</dbReference>
<proteinExistence type="inferred from homology"/>
<evidence type="ECO:0000313" key="10">
    <source>
        <dbReference type="RefSeq" id="XP_017775076.1"/>
    </source>
</evidence>
<evidence type="ECO:0000313" key="8">
    <source>
        <dbReference type="Proteomes" id="UP000695000"/>
    </source>
</evidence>
<evidence type="ECO:0000256" key="6">
    <source>
        <dbReference type="RuleBase" id="RU361144"/>
    </source>
</evidence>
<dbReference type="Pfam" id="PF01401">
    <property type="entry name" value="Peptidase_M2"/>
    <property type="match status" value="1"/>
</dbReference>
<reference evidence="9 10" key="1">
    <citation type="submission" date="2025-05" db="UniProtKB">
        <authorList>
            <consortium name="RefSeq"/>
        </authorList>
    </citation>
    <scope>IDENTIFICATION</scope>
    <source>
        <tissue evidence="9 10">Whole Larva</tissue>
    </source>
</reference>
<keyword evidence="2 7" id="KW-0732">Signal</keyword>
<comment type="similarity">
    <text evidence="1 5 6">Belongs to the peptidase M2 family.</text>
</comment>
<dbReference type="InterPro" id="IPR001548">
    <property type="entry name" value="Peptidase_M2"/>
</dbReference>
<evidence type="ECO:0000313" key="13">
    <source>
        <dbReference type="RefSeq" id="XP_017775079.1"/>
    </source>
</evidence>